<dbReference type="Pfam" id="PF05580">
    <property type="entry name" value="Peptidase_S55"/>
    <property type="match status" value="1"/>
</dbReference>
<dbReference type="NCBIfam" id="TIGR02860">
    <property type="entry name" value="spore_IV_B"/>
    <property type="match status" value="1"/>
</dbReference>
<evidence type="ECO:0000313" key="3">
    <source>
        <dbReference type="EMBL" id="TFB23853.1"/>
    </source>
</evidence>
<keyword evidence="1" id="KW-0645">Protease</keyword>
<dbReference type="InterPro" id="IPR036034">
    <property type="entry name" value="PDZ_sf"/>
</dbReference>
<dbReference type="SMART" id="SM00228">
    <property type="entry name" value="PDZ"/>
    <property type="match status" value="1"/>
</dbReference>
<proteinExistence type="predicted"/>
<dbReference type="InterPro" id="IPR009003">
    <property type="entry name" value="Peptidase_S1_PA"/>
</dbReference>
<keyword evidence="4" id="KW-1185">Reference proteome</keyword>
<name>A0A4Y8ISF0_9BACI</name>
<gene>
    <name evidence="3" type="primary">spoIVB</name>
    <name evidence="3" type="ORF">E3U55_03295</name>
</gene>
<dbReference type="GO" id="GO:0008236">
    <property type="term" value="F:serine-type peptidase activity"/>
    <property type="evidence" value="ECO:0007669"/>
    <property type="project" value="UniProtKB-KW"/>
</dbReference>
<evidence type="ECO:0000313" key="4">
    <source>
        <dbReference type="Proteomes" id="UP000297975"/>
    </source>
</evidence>
<dbReference type="AlphaFoldDB" id="A0A4Y8ISF0"/>
<dbReference type="SUPFAM" id="SSF50156">
    <property type="entry name" value="PDZ domain-like"/>
    <property type="match status" value="1"/>
</dbReference>
<feature type="domain" description="Peptidase S55" evidence="2">
    <location>
        <begin position="124"/>
        <end position="363"/>
    </location>
</feature>
<dbReference type="Gene3D" id="2.30.42.10">
    <property type="match status" value="1"/>
</dbReference>
<keyword evidence="3" id="KW-0378">Hydrolase</keyword>
<keyword evidence="1" id="KW-0720">Serine protease</keyword>
<dbReference type="InterPro" id="IPR008763">
    <property type="entry name" value="Peptidase_S55"/>
</dbReference>
<comment type="caution">
    <text evidence="3">The sequence shown here is derived from an EMBL/GenBank/DDBJ whole genome shotgun (WGS) entry which is preliminary data.</text>
</comment>
<evidence type="ECO:0000259" key="2">
    <source>
        <dbReference type="PROSITE" id="PS51494"/>
    </source>
</evidence>
<dbReference type="EMBL" id="SOPW01000003">
    <property type="protein sequence ID" value="TFB23853.1"/>
    <property type="molecule type" value="Genomic_DNA"/>
</dbReference>
<dbReference type="InterPro" id="IPR014219">
    <property type="entry name" value="SpoIVB"/>
</dbReference>
<dbReference type="OrthoDB" id="9765242at2"/>
<sequence length="365" mass="39908">MRSVNMKKSRHIIHLILLVSFFIPFTHVSTVYALDSNTVSEVIPGGQSIGVKLHTSGVIVVGFSPVQTNDGKVSSAEQAGVKIGDIILKLNGDKVDNMSDFIKKIKETEEKKEPVQLLIKREEHIFPLSFKPAYDVKDEAYRLGLFIRDATAGIGTLTFYDPESKKYGALGHVIMDHQTKKPIDIYNGKIVTSDITSINKGKNGTPGEKKARFSMDDDSLGTIQINSDYGIFGKLNDSSFIKGHQDPIPVAKANEVKEGKAQILTVVEDDKVKTFDIEIISSVPSKNPETKGMIIKVTDKELLKKTGGIVQGMSGSPIIQNGKLVGAVTHVFLNDPTSGYGVHVEWMLNEAGLKIEAEKQTQKAS</sequence>
<dbReference type="InterPro" id="IPR001478">
    <property type="entry name" value="PDZ"/>
</dbReference>
<protein>
    <submittedName>
        <fullName evidence="3">SpoIVB peptidase</fullName>
        <ecNumber evidence="3">3.4.21.116</ecNumber>
    </submittedName>
</protein>
<accession>A0A4Y8ISF0</accession>
<evidence type="ECO:0000256" key="1">
    <source>
        <dbReference type="ARBA" id="ARBA00022825"/>
    </source>
</evidence>
<dbReference type="Pfam" id="PF13180">
    <property type="entry name" value="PDZ_2"/>
    <property type="match status" value="1"/>
</dbReference>
<dbReference type="SUPFAM" id="SSF50494">
    <property type="entry name" value="Trypsin-like serine proteases"/>
    <property type="match status" value="1"/>
</dbReference>
<dbReference type="Proteomes" id="UP000297975">
    <property type="component" value="Unassembled WGS sequence"/>
</dbReference>
<dbReference type="EC" id="3.4.21.116" evidence="3"/>
<organism evidence="3 4">
    <name type="scientific">Filobacillus milosensis</name>
    <dbReference type="NCBI Taxonomy" id="94137"/>
    <lineage>
        <taxon>Bacteria</taxon>
        <taxon>Bacillati</taxon>
        <taxon>Bacillota</taxon>
        <taxon>Bacilli</taxon>
        <taxon>Bacillales</taxon>
        <taxon>Bacillaceae</taxon>
        <taxon>Filobacillus</taxon>
    </lineage>
</organism>
<dbReference type="PROSITE" id="PS51494">
    <property type="entry name" value="SPOIVB"/>
    <property type="match status" value="1"/>
</dbReference>
<reference evidence="3 4" key="1">
    <citation type="submission" date="2019-03" db="EMBL/GenBank/DDBJ databases">
        <authorList>
            <person name="He R.-H."/>
        </authorList>
    </citation>
    <scope>NUCLEOTIDE SEQUENCE [LARGE SCALE GENOMIC DNA]</scope>
    <source>
        <strain evidence="4">SH 714</strain>
    </source>
</reference>